<proteinExistence type="predicted"/>
<dbReference type="RefSeq" id="WP_077313903.1">
    <property type="nucleotide sequence ID" value="NZ_AP024887.1"/>
</dbReference>
<dbReference type="OrthoDB" id="5523420at2"/>
<dbReference type="EMBL" id="FUFT01000003">
    <property type="protein sequence ID" value="SJL83589.1"/>
    <property type="molecule type" value="Genomic_DNA"/>
</dbReference>
<gene>
    <name evidence="2" type="ORF">VPAL9027_01558</name>
</gene>
<reference evidence="2 3" key="1">
    <citation type="submission" date="2017-02" db="EMBL/GenBank/DDBJ databases">
        <authorList>
            <person name="Peterson S.W."/>
        </authorList>
    </citation>
    <scope>NUCLEOTIDE SEQUENCE [LARGE SCALE GENOMIC DNA]</scope>
    <source>
        <strain evidence="2 3">CECT 9027</strain>
    </source>
</reference>
<keyword evidence="3" id="KW-1185">Reference proteome</keyword>
<accession>A0A1R4B3V4</accession>
<name>A0A1R4B3V4_9VIBR</name>
<sequence>MKNIFDVLKESHEKQRLLLETLMETSGESPARKEFYQNLKHELEQHSAAEERFFYAPLIESDTTIDVSRHGIAEHHQFDKLLAQLDSTDMSSPSWINLMKTLRHKVLHHLEDEEKNFFPLAGKVMTDNQKIQLADGYVEEMTDKS</sequence>
<dbReference type="Proteomes" id="UP000189475">
    <property type="component" value="Unassembled WGS sequence"/>
</dbReference>
<dbReference type="CDD" id="cd12108">
    <property type="entry name" value="Hr-like"/>
    <property type="match status" value="1"/>
</dbReference>
<dbReference type="Gene3D" id="1.20.120.520">
    <property type="entry name" value="nmb1532 protein domain like"/>
    <property type="match status" value="1"/>
</dbReference>
<dbReference type="AlphaFoldDB" id="A0A1R4B3V4"/>
<dbReference type="PANTHER" id="PTHR35585">
    <property type="entry name" value="HHE DOMAIN PROTEIN (AFU_ORTHOLOGUE AFUA_4G00730)"/>
    <property type="match status" value="1"/>
</dbReference>
<organism evidence="2 3">
    <name type="scientific">Vibrio palustris</name>
    <dbReference type="NCBI Taxonomy" id="1918946"/>
    <lineage>
        <taxon>Bacteria</taxon>
        <taxon>Pseudomonadati</taxon>
        <taxon>Pseudomonadota</taxon>
        <taxon>Gammaproteobacteria</taxon>
        <taxon>Vibrionales</taxon>
        <taxon>Vibrionaceae</taxon>
        <taxon>Vibrio</taxon>
    </lineage>
</organism>
<evidence type="ECO:0000313" key="3">
    <source>
        <dbReference type="Proteomes" id="UP000189475"/>
    </source>
</evidence>
<dbReference type="InterPro" id="IPR012312">
    <property type="entry name" value="Hemerythrin-like"/>
</dbReference>
<evidence type="ECO:0000259" key="1">
    <source>
        <dbReference type="Pfam" id="PF01814"/>
    </source>
</evidence>
<dbReference type="PANTHER" id="PTHR35585:SF1">
    <property type="entry name" value="HHE DOMAIN PROTEIN (AFU_ORTHOLOGUE AFUA_4G00730)"/>
    <property type="match status" value="1"/>
</dbReference>
<protein>
    <submittedName>
        <fullName evidence="2">Hemerythrin HHE cation binding domain protein</fullName>
    </submittedName>
</protein>
<dbReference type="Pfam" id="PF01814">
    <property type="entry name" value="Hemerythrin"/>
    <property type="match status" value="1"/>
</dbReference>
<dbReference type="STRING" id="1918946.VPAL9027_01558"/>
<evidence type="ECO:0000313" key="2">
    <source>
        <dbReference type="EMBL" id="SJL83589.1"/>
    </source>
</evidence>
<feature type="domain" description="Hemerythrin-like" evidence="1">
    <location>
        <begin position="4"/>
        <end position="121"/>
    </location>
</feature>